<dbReference type="Proteomes" id="UP000294927">
    <property type="component" value="Unassembled WGS sequence"/>
</dbReference>
<evidence type="ECO:0000313" key="9">
    <source>
        <dbReference type="Proteomes" id="UP000294927"/>
    </source>
</evidence>
<evidence type="ECO:0000256" key="6">
    <source>
        <dbReference type="ARBA" id="ARBA00023033"/>
    </source>
</evidence>
<name>A0A4R7W387_9PSEU</name>
<dbReference type="Pfam" id="PF00067">
    <property type="entry name" value="p450"/>
    <property type="match status" value="1"/>
</dbReference>
<protein>
    <submittedName>
        <fullName evidence="8">Cytochrome P450</fullName>
    </submittedName>
</protein>
<dbReference type="PRINTS" id="PR00359">
    <property type="entry name" value="BP450"/>
</dbReference>
<dbReference type="PANTHER" id="PTHR46696:SF1">
    <property type="entry name" value="CYTOCHROME P450 YJIB-RELATED"/>
    <property type="match status" value="1"/>
</dbReference>
<dbReference type="GO" id="GO:0020037">
    <property type="term" value="F:heme binding"/>
    <property type="evidence" value="ECO:0007669"/>
    <property type="project" value="InterPro"/>
</dbReference>
<dbReference type="CDD" id="cd11029">
    <property type="entry name" value="CYP107-like"/>
    <property type="match status" value="1"/>
</dbReference>
<dbReference type="FunFam" id="1.10.630.10:FF:000018">
    <property type="entry name" value="Cytochrome P450 monooxygenase"/>
    <property type="match status" value="1"/>
</dbReference>
<dbReference type="GO" id="GO:0004497">
    <property type="term" value="F:monooxygenase activity"/>
    <property type="evidence" value="ECO:0007669"/>
    <property type="project" value="UniProtKB-KW"/>
</dbReference>
<dbReference type="InterPro" id="IPR001128">
    <property type="entry name" value="Cyt_P450"/>
</dbReference>
<dbReference type="Gene3D" id="1.10.630.10">
    <property type="entry name" value="Cytochrome P450"/>
    <property type="match status" value="1"/>
</dbReference>
<dbReference type="SUPFAM" id="SSF48264">
    <property type="entry name" value="Cytochrome P450"/>
    <property type="match status" value="1"/>
</dbReference>
<evidence type="ECO:0000313" key="8">
    <source>
        <dbReference type="EMBL" id="TDV56625.1"/>
    </source>
</evidence>
<evidence type="ECO:0000256" key="7">
    <source>
        <dbReference type="RuleBase" id="RU000461"/>
    </source>
</evidence>
<keyword evidence="4 7" id="KW-0560">Oxidoreductase</keyword>
<dbReference type="InterPro" id="IPR017972">
    <property type="entry name" value="Cyt_P450_CS"/>
</dbReference>
<evidence type="ECO:0000256" key="4">
    <source>
        <dbReference type="ARBA" id="ARBA00023002"/>
    </source>
</evidence>
<comment type="similarity">
    <text evidence="1 7">Belongs to the cytochrome P450 family.</text>
</comment>
<gene>
    <name evidence="8" type="ORF">CLV71_102692</name>
</gene>
<reference evidence="8 9" key="1">
    <citation type="submission" date="2019-03" db="EMBL/GenBank/DDBJ databases">
        <title>Genomic Encyclopedia of Archaeal and Bacterial Type Strains, Phase II (KMG-II): from individual species to whole genera.</title>
        <authorList>
            <person name="Goeker M."/>
        </authorList>
    </citation>
    <scope>NUCLEOTIDE SEQUENCE [LARGE SCALE GENOMIC DNA]</scope>
    <source>
        <strain evidence="8 9">DSM 45499</strain>
    </source>
</reference>
<dbReference type="PANTHER" id="PTHR46696">
    <property type="entry name" value="P450, PUTATIVE (EUROFUNG)-RELATED"/>
    <property type="match status" value="1"/>
</dbReference>
<proteinExistence type="inferred from homology"/>
<evidence type="ECO:0000256" key="2">
    <source>
        <dbReference type="ARBA" id="ARBA00022617"/>
    </source>
</evidence>
<keyword evidence="2 7" id="KW-0349">Heme</keyword>
<evidence type="ECO:0000256" key="3">
    <source>
        <dbReference type="ARBA" id="ARBA00022723"/>
    </source>
</evidence>
<evidence type="ECO:0000256" key="5">
    <source>
        <dbReference type="ARBA" id="ARBA00023004"/>
    </source>
</evidence>
<dbReference type="AlphaFoldDB" id="A0A4R7W387"/>
<keyword evidence="9" id="KW-1185">Reference proteome</keyword>
<dbReference type="GO" id="GO:0016705">
    <property type="term" value="F:oxidoreductase activity, acting on paired donors, with incorporation or reduction of molecular oxygen"/>
    <property type="evidence" value="ECO:0007669"/>
    <property type="project" value="InterPro"/>
</dbReference>
<sequence length="407" mass="44825">MRELSLDNPVHTCDPASDTFVEATVLREFGHVVPVVLFGGVPTWITASAEASRLIMDLNPDISRDSANWAALRRGEVPDTWPMLSLVTGRNLANTDGADHMRLRRLVTHAFTNKRIAAVVPRLNEIADELLDTLADHHDPIDLKASYAYPLPMRMLCEFFGITDEDERGELTRVYGILFDAGAADEERTRAGTDLEDALTRHIADKRAHPDDRLTSTLIRVRDEDGDRLTERELTDTLQVIFAAGNETTVNAIANDVVGLLTHPDQLALLRDGTHPWSATVDAGLHWNAPLKCVYMRYALRDTDVCGTVVRAGEPIATMIAGAHRNGGIVDEPERFDITRTYRGHVGFGAGPHFCVGAPLARQEIAIGLERLFTRFPALRLAVTPDRLTKIVSPAINGLVDLPVVLT</sequence>
<dbReference type="InterPro" id="IPR002397">
    <property type="entry name" value="Cyt_P450_B"/>
</dbReference>
<accession>A0A4R7W387</accession>
<organism evidence="8 9">
    <name type="scientific">Actinophytocola oryzae</name>
    <dbReference type="NCBI Taxonomy" id="502181"/>
    <lineage>
        <taxon>Bacteria</taxon>
        <taxon>Bacillati</taxon>
        <taxon>Actinomycetota</taxon>
        <taxon>Actinomycetes</taxon>
        <taxon>Pseudonocardiales</taxon>
        <taxon>Pseudonocardiaceae</taxon>
    </lineage>
</organism>
<comment type="caution">
    <text evidence="8">The sequence shown here is derived from an EMBL/GenBank/DDBJ whole genome shotgun (WGS) entry which is preliminary data.</text>
</comment>
<dbReference type="PROSITE" id="PS00086">
    <property type="entry name" value="CYTOCHROME_P450"/>
    <property type="match status" value="1"/>
</dbReference>
<evidence type="ECO:0000256" key="1">
    <source>
        <dbReference type="ARBA" id="ARBA00010617"/>
    </source>
</evidence>
<dbReference type="InterPro" id="IPR036396">
    <property type="entry name" value="Cyt_P450_sf"/>
</dbReference>
<dbReference type="RefSeq" id="WP_133901839.1">
    <property type="nucleotide sequence ID" value="NZ_SOCP01000002.1"/>
</dbReference>
<keyword evidence="3 7" id="KW-0479">Metal-binding</keyword>
<keyword evidence="5 7" id="KW-0408">Iron</keyword>
<dbReference type="OrthoDB" id="4002321at2"/>
<keyword evidence="6 7" id="KW-0503">Monooxygenase</keyword>
<dbReference type="GO" id="GO:0005506">
    <property type="term" value="F:iron ion binding"/>
    <property type="evidence" value="ECO:0007669"/>
    <property type="project" value="InterPro"/>
</dbReference>
<dbReference type="EMBL" id="SOCP01000002">
    <property type="protein sequence ID" value="TDV56625.1"/>
    <property type="molecule type" value="Genomic_DNA"/>
</dbReference>